<evidence type="ECO:0000313" key="1">
    <source>
        <dbReference type="EMBL" id="RDX87101.1"/>
    </source>
</evidence>
<dbReference type="EMBL" id="QJKJ01006333">
    <property type="protein sequence ID" value="RDX87101.1"/>
    <property type="molecule type" value="Genomic_DNA"/>
</dbReference>
<comment type="caution">
    <text evidence="1">The sequence shown here is derived from an EMBL/GenBank/DDBJ whole genome shotgun (WGS) entry which is preliminary data.</text>
</comment>
<name>A0A371G9B0_MUCPR</name>
<dbReference type="Proteomes" id="UP000257109">
    <property type="component" value="Unassembled WGS sequence"/>
</dbReference>
<organism evidence="1 2">
    <name type="scientific">Mucuna pruriens</name>
    <name type="common">Velvet bean</name>
    <name type="synonym">Dolichos pruriens</name>
    <dbReference type="NCBI Taxonomy" id="157652"/>
    <lineage>
        <taxon>Eukaryota</taxon>
        <taxon>Viridiplantae</taxon>
        <taxon>Streptophyta</taxon>
        <taxon>Embryophyta</taxon>
        <taxon>Tracheophyta</taxon>
        <taxon>Spermatophyta</taxon>
        <taxon>Magnoliopsida</taxon>
        <taxon>eudicotyledons</taxon>
        <taxon>Gunneridae</taxon>
        <taxon>Pentapetalae</taxon>
        <taxon>rosids</taxon>
        <taxon>fabids</taxon>
        <taxon>Fabales</taxon>
        <taxon>Fabaceae</taxon>
        <taxon>Papilionoideae</taxon>
        <taxon>50 kb inversion clade</taxon>
        <taxon>NPAAA clade</taxon>
        <taxon>indigoferoid/millettioid clade</taxon>
        <taxon>Phaseoleae</taxon>
        <taxon>Mucuna</taxon>
    </lineage>
</organism>
<protein>
    <submittedName>
        <fullName evidence="1">Uncharacterized protein</fullName>
    </submittedName>
</protein>
<dbReference type="AlphaFoldDB" id="A0A371G9B0"/>
<sequence>MAHICEFPAKTKVARRYNAISDLVLRRTLMGAATNKLMPNWEGPFRVREEVGQGAFKLEHLNGKAMARTWNSATLRKYYS</sequence>
<accession>A0A371G9B0</accession>
<keyword evidence="2" id="KW-1185">Reference proteome</keyword>
<evidence type="ECO:0000313" key="2">
    <source>
        <dbReference type="Proteomes" id="UP000257109"/>
    </source>
</evidence>
<feature type="non-terminal residue" evidence="1">
    <location>
        <position position="1"/>
    </location>
</feature>
<dbReference type="OrthoDB" id="1433117at2759"/>
<reference evidence="1" key="1">
    <citation type="submission" date="2018-05" db="EMBL/GenBank/DDBJ databases">
        <title>Draft genome of Mucuna pruriens seed.</title>
        <authorList>
            <person name="Nnadi N.E."/>
            <person name="Vos R."/>
            <person name="Hasami M.H."/>
            <person name="Devisetty U.K."/>
            <person name="Aguiy J.C."/>
        </authorList>
    </citation>
    <scope>NUCLEOTIDE SEQUENCE [LARGE SCALE GENOMIC DNA]</scope>
    <source>
        <strain evidence="1">JCA_2017</strain>
    </source>
</reference>
<proteinExistence type="predicted"/>
<gene>
    <name evidence="1" type="ORF">CR513_31466</name>
</gene>